<evidence type="ECO:0000256" key="3">
    <source>
        <dbReference type="ARBA" id="ARBA00022475"/>
    </source>
</evidence>
<sequence>MEQLQTWWELFWGFFVANVLGYGGGPASIPLMQEEVVNHYAWMTNEQFGDVLAVANALPGPIATKIAAFVGYQVASWPGFIIATIATVVPSATALILLLSLLNKYRTSNVVKGMTLLVQPIIAVLMLLLTWEMGIVSIETINMWQTLLISAIALFMLTKTKIHPAFVILIAFAYGAIVLSHTIV</sequence>
<evidence type="ECO:0000256" key="7">
    <source>
        <dbReference type="SAM" id="Phobius"/>
    </source>
</evidence>
<dbReference type="InterPro" id="IPR052518">
    <property type="entry name" value="CHR_Transporter"/>
</dbReference>
<keyword evidence="3" id="KW-1003">Cell membrane</keyword>
<feature type="transmembrane region" description="Helical" evidence="7">
    <location>
        <begin position="114"/>
        <end position="135"/>
    </location>
</feature>
<dbReference type="InterPro" id="IPR003370">
    <property type="entry name" value="Chromate_transpt"/>
</dbReference>
<dbReference type="Pfam" id="PF02417">
    <property type="entry name" value="Chromate_transp"/>
    <property type="match status" value="1"/>
</dbReference>
<dbReference type="Proteomes" id="UP001236415">
    <property type="component" value="Chromosome"/>
</dbReference>
<evidence type="ECO:0000256" key="4">
    <source>
        <dbReference type="ARBA" id="ARBA00022692"/>
    </source>
</evidence>
<feature type="transmembrane region" description="Helical" evidence="7">
    <location>
        <begin position="80"/>
        <end position="102"/>
    </location>
</feature>
<evidence type="ECO:0000313" key="9">
    <source>
        <dbReference type="Proteomes" id="UP001236415"/>
    </source>
</evidence>
<feature type="transmembrane region" description="Helical" evidence="7">
    <location>
        <begin position="141"/>
        <end position="158"/>
    </location>
</feature>
<evidence type="ECO:0000313" key="8">
    <source>
        <dbReference type="EMBL" id="WIV19491.1"/>
    </source>
</evidence>
<dbReference type="PANTHER" id="PTHR43663:SF1">
    <property type="entry name" value="CHROMATE TRANSPORTER"/>
    <property type="match status" value="1"/>
</dbReference>
<evidence type="ECO:0000256" key="6">
    <source>
        <dbReference type="ARBA" id="ARBA00023136"/>
    </source>
</evidence>
<name>A0ABY8X1U3_9BACL</name>
<accession>A0ABY8X1U3</accession>
<evidence type="ECO:0000256" key="1">
    <source>
        <dbReference type="ARBA" id="ARBA00004651"/>
    </source>
</evidence>
<keyword evidence="9" id="KW-1185">Reference proteome</keyword>
<feature type="transmembrane region" description="Helical" evidence="7">
    <location>
        <begin position="7"/>
        <end position="25"/>
    </location>
</feature>
<dbReference type="EMBL" id="CP127162">
    <property type="protein sequence ID" value="WIV19491.1"/>
    <property type="molecule type" value="Genomic_DNA"/>
</dbReference>
<dbReference type="RefSeq" id="WP_285745636.1">
    <property type="nucleotide sequence ID" value="NZ_CP127162.1"/>
</dbReference>
<evidence type="ECO:0000256" key="2">
    <source>
        <dbReference type="ARBA" id="ARBA00005262"/>
    </source>
</evidence>
<comment type="similarity">
    <text evidence="2">Belongs to the chromate ion transporter (CHR) (TC 2.A.51) family.</text>
</comment>
<protein>
    <submittedName>
        <fullName evidence="8">Chromate transporter</fullName>
    </submittedName>
</protein>
<proteinExistence type="inferred from homology"/>
<gene>
    <name evidence="8" type="ORF">QPK24_01685</name>
</gene>
<keyword evidence="5 7" id="KW-1133">Transmembrane helix</keyword>
<evidence type="ECO:0000256" key="5">
    <source>
        <dbReference type="ARBA" id="ARBA00022989"/>
    </source>
</evidence>
<dbReference type="PANTHER" id="PTHR43663">
    <property type="entry name" value="CHROMATE TRANSPORT PROTEIN-RELATED"/>
    <property type="match status" value="1"/>
</dbReference>
<reference evidence="8 9" key="1">
    <citation type="submission" date="2023-06" db="EMBL/GenBank/DDBJ databases">
        <title>Paenibacillus polygonum sp. nov., an endophytic bacterium, isolated from Polygonum lapathifolium L. in Nanji Wetland National Nature Reserve, South of Poyang Lake, Jiangxi Province, China.</title>
        <authorList>
            <person name="Yu Z."/>
        </authorList>
    </citation>
    <scope>NUCLEOTIDE SEQUENCE [LARGE SCALE GENOMIC DNA]</scope>
    <source>
        <strain evidence="8 9">C31</strain>
    </source>
</reference>
<keyword evidence="6 7" id="KW-0472">Membrane</keyword>
<comment type="subcellular location">
    <subcellularLocation>
        <location evidence="1">Cell membrane</location>
        <topology evidence="1">Multi-pass membrane protein</topology>
    </subcellularLocation>
</comment>
<keyword evidence="4 7" id="KW-0812">Transmembrane</keyword>
<organism evidence="8 9">
    <name type="scientific">Paenibacillus polygoni</name>
    <dbReference type="NCBI Taxonomy" id="3050112"/>
    <lineage>
        <taxon>Bacteria</taxon>
        <taxon>Bacillati</taxon>
        <taxon>Bacillota</taxon>
        <taxon>Bacilli</taxon>
        <taxon>Bacillales</taxon>
        <taxon>Paenibacillaceae</taxon>
        <taxon>Paenibacillus</taxon>
    </lineage>
</organism>
<feature type="transmembrane region" description="Helical" evidence="7">
    <location>
        <begin position="165"/>
        <end position="183"/>
    </location>
</feature>